<comment type="caution">
    <text evidence="1">The sequence shown here is derived from an EMBL/GenBank/DDBJ whole genome shotgun (WGS) entry which is preliminary data.</text>
</comment>
<name>A0A8S1KMT1_9CILI</name>
<organism evidence="1 2">
    <name type="scientific">Paramecium sonneborni</name>
    <dbReference type="NCBI Taxonomy" id="65129"/>
    <lineage>
        <taxon>Eukaryota</taxon>
        <taxon>Sar</taxon>
        <taxon>Alveolata</taxon>
        <taxon>Ciliophora</taxon>
        <taxon>Intramacronucleata</taxon>
        <taxon>Oligohymenophorea</taxon>
        <taxon>Peniculida</taxon>
        <taxon>Parameciidae</taxon>
        <taxon>Paramecium</taxon>
    </lineage>
</organism>
<protein>
    <submittedName>
        <fullName evidence="1">Uncharacterized protein</fullName>
    </submittedName>
</protein>
<dbReference type="EMBL" id="CAJJDN010000010">
    <property type="protein sequence ID" value="CAD8056568.1"/>
    <property type="molecule type" value="Genomic_DNA"/>
</dbReference>
<gene>
    <name evidence="1" type="ORF">PSON_ATCC_30995.1.T0100304</name>
</gene>
<proteinExistence type="predicted"/>
<keyword evidence="2" id="KW-1185">Reference proteome</keyword>
<reference evidence="1" key="1">
    <citation type="submission" date="2021-01" db="EMBL/GenBank/DDBJ databases">
        <authorList>
            <consortium name="Genoscope - CEA"/>
            <person name="William W."/>
        </authorList>
    </citation>
    <scope>NUCLEOTIDE SEQUENCE</scope>
</reference>
<evidence type="ECO:0000313" key="1">
    <source>
        <dbReference type="EMBL" id="CAD8056568.1"/>
    </source>
</evidence>
<dbReference type="AlphaFoldDB" id="A0A8S1KMT1"/>
<accession>A0A8S1KMT1</accession>
<sequence length="123" mass="14971">MKLIQINIEKQNRSNKDMFLMLATLFSNREIFFKIVIQIIQAISSSQYQNRLLILQIFQKTLRDYYSFIKKASYITDLDKCLQIKISYLRQLLQQEQKIKMRLPLLLFKRWKKEMFKMKVGII</sequence>
<dbReference type="Proteomes" id="UP000692954">
    <property type="component" value="Unassembled WGS sequence"/>
</dbReference>
<evidence type="ECO:0000313" key="2">
    <source>
        <dbReference type="Proteomes" id="UP000692954"/>
    </source>
</evidence>